<dbReference type="InterPro" id="IPR007185">
    <property type="entry name" value="DNA_pol_a/d/e_bsu"/>
</dbReference>
<gene>
    <name evidence="7" type="ORF">HCN44_010357</name>
</gene>
<dbReference type="GO" id="GO:0005658">
    <property type="term" value="C:alpha DNA polymerase:primase complex"/>
    <property type="evidence" value="ECO:0007669"/>
    <property type="project" value="TreeGrafter"/>
</dbReference>
<dbReference type="PANTHER" id="PTHR23061:SF12">
    <property type="entry name" value="DNA POLYMERASE ALPHA SUBUNIT B"/>
    <property type="match status" value="1"/>
</dbReference>
<comment type="caution">
    <text evidence="7">The sequence shown here is derived from an EMBL/GenBank/DDBJ whole genome shotgun (WGS) entry which is preliminary data.</text>
</comment>
<dbReference type="AlphaFoldDB" id="A0A834XW93"/>
<proteinExistence type="inferred from homology"/>
<evidence type="ECO:0000313" key="8">
    <source>
        <dbReference type="Proteomes" id="UP000639338"/>
    </source>
</evidence>
<evidence type="ECO:0000256" key="2">
    <source>
        <dbReference type="ARBA" id="ARBA00007299"/>
    </source>
</evidence>
<accession>A0A834XW93</accession>
<evidence type="ECO:0000256" key="1">
    <source>
        <dbReference type="ARBA" id="ARBA00004123"/>
    </source>
</evidence>
<comment type="subcellular location">
    <subcellularLocation>
        <location evidence="1">Nucleus</location>
    </subcellularLocation>
</comment>
<dbReference type="OrthoDB" id="336885at2759"/>
<evidence type="ECO:0000256" key="3">
    <source>
        <dbReference type="ARBA" id="ARBA00018596"/>
    </source>
</evidence>
<evidence type="ECO:0000313" key="7">
    <source>
        <dbReference type="EMBL" id="KAF7993762.1"/>
    </source>
</evidence>
<dbReference type="EMBL" id="JACMRX010000003">
    <property type="protein sequence ID" value="KAF7993762.1"/>
    <property type="molecule type" value="Genomic_DNA"/>
</dbReference>
<reference evidence="7 8" key="1">
    <citation type="submission" date="2020-08" db="EMBL/GenBank/DDBJ databases">
        <title>Aphidius gifuensis genome sequencing and assembly.</title>
        <authorList>
            <person name="Du Z."/>
        </authorList>
    </citation>
    <scope>NUCLEOTIDE SEQUENCE [LARGE SCALE GENOMIC DNA]</scope>
    <source>
        <strain evidence="7">YNYX2018</strain>
        <tissue evidence="7">Adults</tissue>
    </source>
</reference>
<dbReference type="PANTHER" id="PTHR23061">
    <property type="entry name" value="DNA POLYMERASE 2 ALPHA 70 KDA SUBUNIT"/>
    <property type="match status" value="1"/>
</dbReference>
<dbReference type="Pfam" id="PF04042">
    <property type="entry name" value="DNA_pol_E_B"/>
    <property type="match status" value="1"/>
</dbReference>
<keyword evidence="4" id="KW-0235">DNA replication</keyword>
<organism evidence="7 8">
    <name type="scientific">Aphidius gifuensis</name>
    <name type="common">Parasitoid wasp</name>
    <dbReference type="NCBI Taxonomy" id="684658"/>
    <lineage>
        <taxon>Eukaryota</taxon>
        <taxon>Metazoa</taxon>
        <taxon>Ecdysozoa</taxon>
        <taxon>Arthropoda</taxon>
        <taxon>Hexapoda</taxon>
        <taxon>Insecta</taxon>
        <taxon>Pterygota</taxon>
        <taxon>Neoptera</taxon>
        <taxon>Endopterygota</taxon>
        <taxon>Hymenoptera</taxon>
        <taxon>Apocrita</taxon>
        <taxon>Ichneumonoidea</taxon>
        <taxon>Braconidae</taxon>
        <taxon>Aphidiinae</taxon>
        <taxon>Aphidius</taxon>
    </lineage>
</organism>
<evidence type="ECO:0000256" key="5">
    <source>
        <dbReference type="ARBA" id="ARBA00023242"/>
    </source>
</evidence>
<name>A0A834XW93_APHGI</name>
<dbReference type="Gene3D" id="3.60.21.60">
    <property type="match status" value="1"/>
</dbReference>
<keyword evidence="8" id="KW-1185">Reference proteome</keyword>
<dbReference type="InterPro" id="IPR016722">
    <property type="entry name" value="DNA_pol_alpha_bsu"/>
</dbReference>
<dbReference type="GO" id="GO:0006270">
    <property type="term" value="P:DNA replication initiation"/>
    <property type="evidence" value="ECO:0007669"/>
    <property type="project" value="TreeGrafter"/>
</dbReference>
<evidence type="ECO:0000256" key="4">
    <source>
        <dbReference type="ARBA" id="ARBA00022705"/>
    </source>
</evidence>
<keyword evidence="5" id="KW-0539">Nucleus</keyword>
<evidence type="ECO:0000259" key="6">
    <source>
        <dbReference type="Pfam" id="PF04042"/>
    </source>
</evidence>
<protein>
    <recommendedName>
        <fullName evidence="3">DNA polymerase alpha subunit B</fullName>
    </recommendedName>
</protein>
<comment type="similarity">
    <text evidence="2">Belongs to the DNA polymerase alpha subunit B family.</text>
</comment>
<sequence length="114" mass="12936">MLSTCKPPVLSLPKLKEQLQIIVASGPFTYPDIFDMEPLIKLMEYFAENEINVLILCGPFVDDRLPVVKESVFDIAFEKVFKNMIEKVMVYVKGKSTKVVLVASMCKPKYNSTI</sequence>
<feature type="domain" description="DNA polymerase alpha/delta/epsilon subunit B" evidence="6">
    <location>
        <begin position="21"/>
        <end position="104"/>
    </location>
</feature>
<dbReference type="Proteomes" id="UP000639338">
    <property type="component" value="Unassembled WGS sequence"/>
</dbReference>
<dbReference type="GO" id="GO:0003677">
    <property type="term" value="F:DNA binding"/>
    <property type="evidence" value="ECO:0007669"/>
    <property type="project" value="InterPro"/>
</dbReference>